<dbReference type="Gene3D" id="3.30.560.10">
    <property type="entry name" value="Glucose Oxidase, domain 3"/>
    <property type="match status" value="1"/>
</dbReference>
<dbReference type="Gene3D" id="3.50.50.60">
    <property type="entry name" value="FAD/NAD(P)-binding domain"/>
    <property type="match status" value="1"/>
</dbReference>
<protein>
    <recommendedName>
        <fullName evidence="5">Glucose-methanol-choline oxidoreductase N-terminal domain-containing protein</fullName>
    </recommendedName>
</protein>
<evidence type="ECO:0000259" key="5">
    <source>
        <dbReference type="PROSITE" id="PS00624"/>
    </source>
</evidence>
<dbReference type="GO" id="GO:0016614">
    <property type="term" value="F:oxidoreductase activity, acting on CH-OH group of donors"/>
    <property type="evidence" value="ECO:0007669"/>
    <property type="project" value="InterPro"/>
</dbReference>
<accession>A0AAD7ZXS4</accession>
<dbReference type="PANTHER" id="PTHR11552:SF147">
    <property type="entry name" value="CHOLINE DEHYDROGENASE, MITOCHONDRIAL"/>
    <property type="match status" value="1"/>
</dbReference>
<evidence type="ECO:0000256" key="2">
    <source>
        <dbReference type="ARBA" id="ARBA00010790"/>
    </source>
</evidence>
<keyword evidence="3" id="KW-0285">Flavoprotein</keyword>
<sequence length="322" mass="35766">MLYFRGVTGDFDNWAKAGNEGWSDKEVLEFFKKSEDFKFEGDEENAGPDYHGTGGPLKVQRLQKLDLALKLAEALKEAGYKDLNDIIGPDQHGFAHLHATITNGSRCSSATAFLAGTRGRKNLHVVKNSQVTKIIIDHQSKEVKGVEFVSADGRIRSVKVRKEVIVSAGAINSPQVLMLSGIGPQHHLTDLGIETIKDLKVGENLHDHFLFLGFIYTVNKSHTIQATLSHILDDSYEYLTRRTGRFATHNGFSIGAYFKTKLEPEDSRPDMMFLILCILANDTSTVDLFTARFGLEHETGVSLKQIIRDGDVIFIAPMVSQT</sequence>
<dbReference type="SUPFAM" id="SSF51905">
    <property type="entry name" value="FAD/NAD(P)-binding domain"/>
    <property type="match status" value="1"/>
</dbReference>
<evidence type="ECO:0000256" key="3">
    <source>
        <dbReference type="ARBA" id="ARBA00022630"/>
    </source>
</evidence>
<name>A0AAD7ZXS4_DIPPU</name>
<keyword evidence="7" id="KW-1185">Reference proteome</keyword>
<dbReference type="InterPro" id="IPR036188">
    <property type="entry name" value="FAD/NAD-bd_sf"/>
</dbReference>
<dbReference type="Proteomes" id="UP001233999">
    <property type="component" value="Unassembled WGS sequence"/>
</dbReference>
<dbReference type="GO" id="GO:0050660">
    <property type="term" value="F:flavin adenine dinucleotide binding"/>
    <property type="evidence" value="ECO:0007669"/>
    <property type="project" value="InterPro"/>
</dbReference>
<keyword evidence="4" id="KW-0274">FAD</keyword>
<comment type="cofactor">
    <cofactor evidence="1">
        <name>FAD</name>
        <dbReference type="ChEBI" id="CHEBI:57692"/>
    </cofactor>
</comment>
<evidence type="ECO:0000313" key="6">
    <source>
        <dbReference type="EMBL" id="KAJ9588585.1"/>
    </source>
</evidence>
<feature type="domain" description="Glucose-methanol-choline oxidoreductase N-terminal" evidence="5">
    <location>
        <begin position="169"/>
        <end position="183"/>
    </location>
</feature>
<dbReference type="InterPro" id="IPR000172">
    <property type="entry name" value="GMC_OxRdtase_N"/>
</dbReference>
<dbReference type="AlphaFoldDB" id="A0AAD7ZXS4"/>
<evidence type="ECO:0000256" key="1">
    <source>
        <dbReference type="ARBA" id="ARBA00001974"/>
    </source>
</evidence>
<evidence type="ECO:0000256" key="4">
    <source>
        <dbReference type="ARBA" id="ARBA00022827"/>
    </source>
</evidence>
<dbReference type="EMBL" id="JASPKZ010005533">
    <property type="protein sequence ID" value="KAJ9588585.1"/>
    <property type="molecule type" value="Genomic_DNA"/>
</dbReference>
<dbReference type="InterPro" id="IPR012132">
    <property type="entry name" value="GMC_OxRdtase"/>
</dbReference>
<reference evidence="6" key="2">
    <citation type="submission" date="2023-05" db="EMBL/GenBank/DDBJ databases">
        <authorList>
            <person name="Fouks B."/>
        </authorList>
    </citation>
    <scope>NUCLEOTIDE SEQUENCE</scope>
    <source>
        <strain evidence="6">Stay&amp;Tobe</strain>
        <tissue evidence="6">Testes</tissue>
    </source>
</reference>
<dbReference type="PANTHER" id="PTHR11552">
    <property type="entry name" value="GLUCOSE-METHANOL-CHOLINE GMC OXIDOREDUCTASE"/>
    <property type="match status" value="1"/>
</dbReference>
<comment type="caution">
    <text evidence="6">The sequence shown here is derived from an EMBL/GenBank/DDBJ whole genome shotgun (WGS) entry which is preliminary data.</text>
</comment>
<dbReference type="Pfam" id="PF00732">
    <property type="entry name" value="GMC_oxred_N"/>
    <property type="match status" value="1"/>
</dbReference>
<evidence type="ECO:0000313" key="7">
    <source>
        <dbReference type="Proteomes" id="UP001233999"/>
    </source>
</evidence>
<gene>
    <name evidence="6" type="ORF">L9F63_028112</name>
</gene>
<proteinExistence type="inferred from homology"/>
<organism evidence="6 7">
    <name type="scientific">Diploptera punctata</name>
    <name type="common">Pacific beetle cockroach</name>
    <dbReference type="NCBI Taxonomy" id="6984"/>
    <lineage>
        <taxon>Eukaryota</taxon>
        <taxon>Metazoa</taxon>
        <taxon>Ecdysozoa</taxon>
        <taxon>Arthropoda</taxon>
        <taxon>Hexapoda</taxon>
        <taxon>Insecta</taxon>
        <taxon>Pterygota</taxon>
        <taxon>Neoptera</taxon>
        <taxon>Polyneoptera</taxon>
        <taxon>Dictyoptera</taxon>
        <taxon>Blattodea</taxon>
        <taxon>Blaberoidea</taxon>
        <taxon>Blaberidae</taxon>
        <taxon>Diplopterinae</taxon>
        <taxon>Diploptera</taxon>
    </lineage>
</organism>
<comment type="similarity">
    <text evidence="2">Belongs to the GMC oxidoreductase family.</text>
</comment>
<dbReference type="PROSITE" id="PS00624">
    <property type="entry name" value="GMC_OXRED_2"/>
    <property type="match status" value="1"/>
</dbReference>
<reference evidence="6" key="1">
    <citation type="journal article" date="2023" name="IScience">
        <title>Live-bearing cockroach genome reveals convergent evolutionary mechanisms linked to viviparity in insects and beyond.</title>
        <authorList>
            <person name="Fouks B."/>
            <person name="Harrison M.C."/>
            <person name="Mikhailova A.A."/>
            <person name="Marchal E."/>
            <person name="English S."/>
            <person name="Carruthers M."/>
            <person name="Jennings E.C."/>
            <person name="Chiamaka E.L."/>
            <person name="Frigard R.A."/>
            <person name="Pippel M."/>
            <person name="Attardo G.M."/>
            <person name="Benoit J.B."/>
            <person name="Bornberg-Bauer E."/>
            <person name="Tobe S.S."/>
        </authorList>
    </citation>
    <scope>NUCLEOTIDE SEQUENCE</scope>
    <source>
        <strain evidence="6">Stay&amp;Tobe</strain>
    </source>
</reference>